<proteinExistence type="predicted"/>
<keyword evidence="1" id="KW-0805">Transcription regulation</keyword>
<feature type="region of interest" description="Disordered" evidence="5">
    <location>
        <begin position="193"/>
        <end position="257"/>
    </location>
</feature>
<gene>
    <name evidence="7" type="ORF">F5X71_22635</name>
</gene>
<dbReference type="SUPFAM" id="SSF48498">
    <property type="entry name" value="Tetracyclin repressor-like, C-terminal domain"/>
    <property type="match status" value="1"/>
</dbReference>
<dbReference type="PANTHER" id="PTHR47506">
    <property type="entry name" value="TRANSCRIPTIONAL REGULATORY PROTEIN"/>
    <property type="match status" value="1"/>
</dbReference>
<dbReference type="InterPro" id="IPR009057">
    <property type="entry name" value="Homeodomain-like_sf"/>
</dbReference>
<dbReference type="InterPro" id="IPR036271">
    <property type="entry name" value="Tet_transcr_reg_TetR-rel_C_sf"/>
</dbReference>
<dbReference type="Gene3D" id="1.10.357.10">
    <property type="entry name" value="Tetracycline Repressor, domain 2"/>
    <property type="match status" value="1"/>
</dbReference>
<dbReference type="PROSITE" id="PS50977">
    <property type="entry name" value="HTH_TETR_2"/>
    <property type="match status" value="1"/>
</dbReference>
<evidence type="ECO:0000256" key="5">
    <source>
        <dbReference type="SAM" id="MobiDB-lite"/>
    </source>
</evidence>
<evidence type="ECO:0000256" key="4">
    <source>
        <dbReference type="PROSITE-ProRule" id="PRU00335"/>
    </source>
</evidence>
<evidence type="ECO:0000256" key="1">
    <source>
        <dbReference type="ARBA" id="ARBA00023015"/>
    </source>
</evidence>
<name>A0A6G9XV12_NOCBR</name>
<keyword evidence="2 4" id="KW-0238">DNA-binding</keyword>
<dbReference type="Pfam" id="PF21993">
    <property type="entry name" value="TetR_C_13_2"/>
    <property type="match status" value="1"/>
</dbReference>
<feature type="compositionally biased region" description="Basic and acidic residues" evidence="5">
    <location>
        <begin position="248"/>
        <end position="257"/>
    </location>
</feature>
<accession>A0A6G9XV12</accession>
<dbReference type="GO" id="GO:0003677">
    <property type="term" value="F:DNA binding"/>
    <property type="evidence" value="ECO:0007669"/>
    <property type="project" value="UniProtKB-UniRule"/>
</dbReference>
<feature type="domain" description="HTH tetR-type" evidence="6">
    <location>
        <begin position="3"/>
        <end position="63"/>
    </location>
</feature>
<evidence type="ECO:0000313" key="8">
    <source>
        <dbReference type="Proteomes" id="UP000501705"/>
    </source>
</evidence>
<dbReference type="InterPro" id="IPR054156">
    <property type="entry name" value="YxaF_TetR_C"/>
</dbReference>
<dbReference type="EMBL" id="CP046171">
    <property type="protein sequence ID" value="QIS04755.1"/>
    <property type="molecule type" value="Genomic_DNA"/>
</dbReference>
<dbReference type="AlphaFoldDB" id="A0A6G9XV12"/>
<evidence type="ECO:0000313" key="7">
    <source>
        <dbReference type="EMBL" id="QIS04755.1"/>
    </source>
</evidence>
<dbReference type="InterPro" id="IPR001647">
    <property type="entry name" value="HTH_TetR"/>
</dbReference>
<reference evidence="7 8" key="1">
    <citation type="journal article" date="2019" name="ACS Chem. Biol.">
        <title>Identification and Mobilization of a Cryptic Antibiotic Biosynthesis Gene Locus from a Human-Pathogenic Nocardia Isolate.</title>
        <authorList>
            <person name="Herisse M."/>
            <person name="Ishida K."/>
            <person name="Porter J.L."/>
            <person name="Howden B."/>
            <person name="Hertweck C."/>
            <person name="Stinear T.P."/>
            <person name="Pidot S.J."/>
        </authorList>
    </citation>
    <scope>NUCLEOTIDE SEQUENCE [LARGE SCALE GENOMIC DNA]</scope>
    <source>
        <strain evidence="7 8">AUSMDU00024985</strain>
    </source>
</reference>
<dbReference type="Proteomes" id="UP000501705">
    <property type="component" value="Chromosome"/>
</dbReference>
<evidence type="ECO:0000256" key="2">
    <source>
        <dbReference type="ARBA" id="ARBA00023125"/>
    </source>
</evidence>
<keyword evidence="3" id="KW-0804">Transcription</keyword>
<protein>
    <submittedName>
        <fullName evidence="7">TetR family transcriptional regulator</fullName>
    </submittedName>
</protein>
<evidence type="ECO:0000256" key="3">
    <source>
        <dbReference type="ARBA" id="ARBA00023163"/>
    </source>
</evidence>
<dbReference type="SUPFAM" id="SSF46689">
    <property type="entry name" value="Homeodomain-like"/>
    <property type="match status" value="1"/>
</dbReference>
<dbReference type="PANTHER" id="PTHR47506:SF3">
    <property type="entry name" value="HTH-TYPE TRANSCRIPTIONAL REGULATOR LMRA"/>
    <property type="match status" value="1"/>
</dbReference>
<dbReference type="Pfam" id="PF00440">
    <property type="entry name" value="TetR_N"/>
    <property type="match status" value="1"/>
</dbReference>
<sequence length="257" mass="26538">MVSESRRRIEVAACELLARHGYHGFGLKALSETAGLPYGSIYHHFPGGKEEIAVAAITGTGTLAGRMIRQAPTDVFATTATLFEFMISKLTRSDWVDGCAIGTPALDGGSDVAAVREACAAAFDAMEQAFAGLLAELGLSAQDAGELATTVVAAYEGATVLARVRRSPDPLRTVAAAMERLVRVTFTEAAQSTAAGGPIGTGTSDRDAEMVDADFGAPPRIPMDVSSGDAAPRDVDARVVAAAAEGEPAERGPEAEL</sequence>
<organism evidence="7 8">
    <name type="scientific">Nocardia brasiliensis</name>
    <dbReference type="NCBI Taxonomy" id="37326"/>
    <lineage>
        <taxon>Bacteria</taxon>
        <taxon>Bacillati</taxon>
        <taxon>Actinomycetota</taxon>
        <taxon>Actinomycetes</taxon>
        <taxon>Mycobacteriales</taxon>
        <taxon>Nocardiaceae</taxon>
        <taxon>Nocardia</taxon>
    </lineage>
</organism>
<dbReference type="RefSeq" id="WP_167463861.1">
    <property type="nucleotide sequence ID" value="NZ_CP046171.1"/>
</dbReference>
<evidence type="ECO:0000259" key="6">
    <source>
        <dbReference type="PROSITE" id="PS50977"/>
    </source>
</evidence>
<feature type="DNA-binding region" description="H-T-H motif" evidence="4">
    <location>
        <begin position="26"/>
        <end position="45"/>
    </location>
</feature>